<sequence length="201" mass="23435">VNHDMAYVCGLMHDIGKVALYDLRRDEFLQNCEDALVRKTDLLTTEIKNQSYRHHEVGYLMFKEWGQDERLTYIIGRHHEPDHKERGSCPQNPDLDKHTEEERAREQAKYEKDTHELVDIVILANWMVCDQKFGSSGNHYPSDHSTEILALLNLGPQDIQKLRETVKEELKTTNDLLEFLNDEDPEKPSEDEDLDETEGAD</sequence>
<dbReference type="InterPro" id="IPR006675">
    <property type="entry name" value="HDIG_dom"/>
</dbReference>
<dbReference type="NCBIfam" id="TIGR00277">
    <property type="entry name" value="HDIG"/>
    <property type="match status" value="1"/>
</dbReference>
<dbReference type="Gene3D" id="1.10.3210.10">
    <property type="entry name" value="Hypothetical protein af1432"/>
    <property type="match status" value="1"/>
</dbReference>
<proteinExistence type="predicted"/>
<evidence type="ECO:0000313" key="3">
    <source>
        <dbReference type="EMBL" id="SVE27199.1"/>
    </source>
</evidence>
<feature type="region of interest" description="Disordered" evidence="1">
    <location>
        <begin position="79"/>
        <end position="110"/>
    </location>
</feature>
<feature type="region of interest" description="Disordered" evidence="1">
    <location>
        <begin position="173"/>
        <end position="201"/>
    </location>
</feature>
<gene>
    <name evidence="3" type="ORF">METZ01_LOCUS480053</name>
</gene>
<feature type="non-terminal residue" evidence="3">
    <location>
        <position position="1"/>
    </location>
</feature>
<reference evidence="3" key="1">
    <citation type="submission" date="2018-05" db="EMBL/GenBank/DDBJ databases">
        <authorList>
            <person name="Lanie J.A."/>
            <person name="Ng W.-L."/>
            <person name="Kazmierczak K.M."/>
            <person name="Andrzejewski T.M."/>
            <person name="Davidsen T.M."/>
            <person name="Wayne K.J."/>
            <person name="Tettelin H."/>
            <person name="Glass J.I."/>
            <person name="Rusch D."/>
            <person name="Podicherti R."/>
            <person name="Tsui H.-C.T."/>
            <person name="Winkler M.E."/>
        </authorList>
    </citation>
    <scope>NUCLEOTIDE SEQUENCE</scope>
</reference>
<feature type="compositionally biased region" description="Acidic residues" evidence="1">
    <location>
        <begin position="180"/>
        <end position="201"/>
    </location>
</feature>
<organism evidence="3">
    <name type="scientific">marine metagenome</name>
    <dbReference type="NCBI Taxonomy" id="408172"/>
    <lineage>
        <taxon>unclassified sequences</taxon>
        <taxon>metagenomes</taxon>
        <taxon>ecological metagenomes</taxon>
    </lineage>
</organism>
<dbReference type="AlphaFoldDB" id="A0A383C573"/>
<evidence type="ECO:0000259" key="2">
    <source>
        <dbReference type="Pfam" id="PF08668"/>
    </source>
</evidence>
<name>A0A383C573_9ZZZZ</name>
<dbReference type="EMBL" id="UINC01205839">
    <property type="protein sequence ID" value="SVE27199.1"/>
    <property type="molecule type" value="Genomic_DNA"/>
</dbReference>
<feature type="domain" description="HDOD" evidence="2">
    <location>
        <begin position="3"/>
        <end position="81"/>
    </location>
</feature>
<dbReference type="PANTHER" id="PTHR33525:SF3">
    <property type="entry name" value="RIBONUCLEASE Y"/>
    <property type="match status" value="1"/>
</dbReference>
<protein>
    <recommendedName>
        <fullName evidence="2">HDOD domain-containing protein</fullName>
    </recommendedName>
</protein>
<dbReference type="SUPFAM" id="SSF109604">
    <property type="entry name" value="HD-domain/PDEase-like"/>
    <property type="match status" value="1"/>
</dbReference>
<evidence type="ECO:0000256" key="1">
    <source>
        <dbReference type="SAM" id="MobiDB-lite"/>
    </source>
</evidence>
<dbReference type="PANTHER" id="PTHR33525">
    <property type="match status" value="1"/>
</dbReference>
<dbReference type="InterPro" id="IPR052340">
    <property type="entry name" value="RNase_Y/CdgJ"/>
</dbReference>
<dbReference type="InterPro" id="IPR013976">
    <property type="entry name" value="HDOD"/>
</dbReference>
<dbReference type="Pfam" id="PF08668">
    <property type="entry name" value="HDOD"/>
    <property type="match status" value="1"/>
</dbReference>
<accession>A0A383C573</accession>
<feature type="compositionally biased region" description="Basic and acidic residues" evidence="1">
    <location>
        <begin position="94"/>
        <end position="110"/>
    </location>
</feature>